<feature type="region of interest" description="Disordered" evidence="1">
    <location>
        <begin position="248"/>
        <end position="297"/>
    </location>
</feature>
<protein>
    <submittedName>
        <fullName evidence="2">Uncharacterized protein</fullName>
    </submittedName>
</protein>
<dbReference type="EMBL" id="JAMKFB020000006">
    <property type="protein sequence ID" value="KAL0191365.1"/>
    <property type="molecule type" value="Genomic_DNA"/>
</dbReference>
<name>A0ABD0R025_CIRMR</name>
<evidence type="ECO:0000256" key="1">
    <source>
        <dbReference type="SAM" id="MobiDB-lite"/>
    </source>
</evidence>
<dbReference type="AlphaFoldDB" id="A0ABD0R025"/>
<gene>
    <name evidence="2" type="ORF">M9458_014063</name>
</gene>
<feature type="compositionally biased region" description="Low complexity" evidence="1">
    <location>
        <begin position="478"/>
        <end position="494"/>
    </location>
</feature>
<reference evidence="2 3" key="1">
    <citation type="submission" date="2024-05" db="EMBL/GenBank/DDBJ databases">
        <title>Genome sequencing and assembly of Indian major carp, Cirrhinus mrigala (Hamilton, 1822).</title>
        <authorList>
            <person name="Mohindra V."/>
            <person name="Chowdhury L.M."/>
            <person name="Lal K."/>
            <person name="Jena J.K."/>
        </authorList>
    </citation>
    <scope>NUCLEOTIDE SEQUENCE [LARGE SCALE GENOMIC DNA]</scope>
    <source>
        <strain evidence="2">CM1030</strain>
        <tissue evidence="2">Blood</tissue>
    </source>
</reference>
<dbReference type="Proteomes" id="UP001529510">
    <property type="component" value="Unassembled WGS sequence"/>
</dbReference>
<keyword evidence="3" id="KW-1185">Reference proteome</keyword>
<accession>A0ABD0R025</accession>
<organism evidence="2 3">
    <name type="scientific">Cirrhinus mrigala</name>
    <name type="common">Mrigala</name>
    <dbReference type="NCBI Taxonomy" id="683832"/>
    <lineage>
        <taxon>Eukaryota</taxon>
        <taxon>Metazoa</taxon>
        <taxon>Chordata</taxon>
        <taxon>Craniata</taxon>
        <taxon>Vertebrata</taxon>
        <taxon>Euteleostomi</taxon>
        <taxon>Actinopterygii</taxon>
        <taxon>Neopterygii</taxon>
        <taxon>Teleostei</taxon>
        <taxon>Ostariophysi</taxon>
        <taxon>Cypriniformes</taxon>
        <taxon>Cyprinidae</taxon>
        <taxon>Labeoninae</taxon>
        <taxon>Labeonini</taxon>
        <taxon>Cirrhinus</taxon>
    </lineage>
</organism>
<feature type="non-terminal residue" evidence="2">
    <location>
        <position position="1"/>
    </location>
</feature>
<feature type="region of interest" description="Disordered" evidence="1">
    <location>
        <begin position="394"/>
        <end position="510"/>
    </location>
</feature>
<feature type="compositionally biased region" description="Polar residues" evidence="1">
    <location>
        <begin position="431"/>
        <end position="450"/>
    </location>
</feature>
<proteinExistence type="predicted"/>
<feature type="non-terminal residue" evidence="2">
    <location>
        <position position="530"/>
    </location>
</feature>
<comment type="caution">
    <text evidence="2">The sequence shown here is derived from an EMBL/GenBank/DDBJ whole genome shotgun (WGS) entry which is preliminary data.</text>
</comment>
<feature type="compositionally biased region" description="Basic and acidic residues" evidence="1">
    <location>
        <begin position="1"/>
        <end position="13"/>
    </location>
</feature>
<evidence type="ECO:0000313" key="2">
    <source>
        <dbReference type="EMBL" id="KAL0191365.1"/>
    </source>
</evidence>
<feature type="region of interest" description="Disordered" evidence="1">
    <location>
        <begin position="1"/>
        <end position="39"/>
    </location>
</feature>
<evidence type="ECO:0000313" key="3">
    <source>
        <dbReference type="Proteomes" id="UP001529510"/>
    </source>
</evidence>
<feature type="compositionally biased region" description="Basic and acidic residues" evidence="1">
    <location>
        <begin position="269"/>
        <end position="290"/>
    </location>
</feature>
<sequence>FGQEKQQKTDIKIKPRKGRPAAPSSSGHTLEEDDDLSGILSSRALHKEPVETMSRLGSQGASPPLKPKRQHVLSCLTHADTCSCPCCSELSVARVSIHWALLQADLQTDPERSRRLRQSARKRCRSVAAKLQNSLTVLMSSKKSAGLCLSLLQAEQGKVHLGAVLQLLRTGDKGKATVLWEEIEAGLEAVTPKGALTPELGPIRAALLGAKAVACCFALAVKKQCTPEELFSSVWGWNPPKIKPQLKLKTDAKHRSKSPVSDTTALETGAKRHPDVKSASAEHESRKTKESSVVSKKPKELVPKITITKSSMVFKTPKATRTSRPKSVSTSTGIGDLRAFDFTNEVPEISVNFTPSLHPSTSQRVTAKSKIAPKGTFEVYKDSSPAEEKHVIVPAAPKRTKRSRFKVEFSDESDTEATPPAVVEKSEKKLNASSSKTSRTLKPALNSISSDAKVVKPTVEPEPPRRTRTTKKSTALPSTSGISSEEETGLSTQTRTRRGRPKKKEPERMRMIKEDEDEVLLDISLEELRG</sequence>